<dbReference type="GO" id="GO:0009029">
    <property type="term" value="F:lipid-A 4'-kinase activity"/>
    <property type="evidence" value="ECO:0007669"/>
    <property type="project" value="UniProtKB-UniRule"/>
</dbReference>
<evidence type="ECO:0000256" key="8">
    <source>
        <dbReference type="ARBA" id="ARBA00022741"/>
    </source>
</evidence>
<comment type="pathway">
    <text evidence="2 13">Glycolipid biosynthesis; lipid IV(A) biosynthesis; lipid IV(A) from (3R)-3-hydroxytetradecanoyl-[acyl-carrier-protein] and UDP-N-acetyl-alpha-D-glucosamine: step 6/6.</text>
</comment>
<dbReference type="RefSeq" id="WP_060935286.1">
    <property type="nucleotide sequence ID" value="NZ_KQ960438.1"/>
</dbReference>
<proteinExistence type="inferred from homology"/>
<dbReference type="GO" id="GO:0009244">
    <property type="term" value="P:lipopolysaccharide core region biosynthetic process"/>
    <property type="evidence" value="ECO:0007669"/>
    <property type="project" value="TreeGrafter"/>
</dbReference>
<reference evidence="15" key="1">
    <citation type="submission" date="2016-01" db="EMBL/GenBank/DDBJ databases">
        <authorList>
            <person name="Mitreva M."/>
            <person name="Pepin K.H."/>
            <person name="Mihindukulasuriya K.A."/>
            <person name="Fulton R."/>
            <person name="Fronick C."/>
            <person name="O'Laughlin M."/>
            <person name="Miner T."/>
            <person name="Herter B."/>
            <person name="Rosa B.A."/>
            <person name="Cordes M."/>
            <person name="Tomlinson C."/>
            <person name="Wollam A."/>
            <person name="Palsikar V.B."/>
            <person name="Mardis E.R."/>
            <person name="Wilson R.K."/>
        </authorList>
    </citation>
    <scope>NUCLEOTIDE SEQUENCE [LARGE SCALE GENOMIC DNA]</scope>
    <source>
        <strain evidence="15">KA00683</strain>
    </source>
</reference>
<evidence type="ECO:0000313" key="15">
    <source>
        <dbReference type="Proteomes" id="UP000070224"/>
    </source>
</evidence>
<evidence type="ECO:0000256" key="1">
    <source>
        <dbReference type="ARBA" id="ARBA00002274"/>
    </source>
</evidence>
<dbReference type="Pfam" id="PF02606">
    <property type="entry name" value="LpxK"/>
    <property type="match status" value="1"/>
</dbReference>
<dbReference type="HAMAP" id="MF_00409">
    <property type="entry name" value="LpxK"/>
    <property type="match status" value="1"/>
</dbReference>
<protein>
    <recommendedName>
        <fullName evidence="4 13">Tetraacyldisaccharide 4'-kinase</fullName>
        <ecNumber evidence="3 13">2.7.1.130</ecNumber>
    </recommendedName>
    <alternativeName>
        <fullName evidence="12 13">Lipid A 4'-kinase</fullName>
    </alternativeName>
</protein>
<keyword evidence="10 13" id="KW-0067">ATP-binding</keyword>
<dbReference type="EMBL" id="LSDK01000059">
    <property type="protein sequence ID" value="KXB76615.1"/>
    <property type="molecule type" value="Genomic_DNA"/>
</dbReference>
<dbReference type="InterPro" id="IPR003758">
    <property type="entry name" value="LpxK"/>
</dbReference>
<organism evidence="14 15">
    <name type="scientific">Porphyromonas somerae</name>
    <dbReference type="NCBI Taxonomy" id="322095"/>
    <lineage>
        <taxon>Bacteria</taxon>
        <taxon>Pseudomonadati</taxon>
        <taxon>Bacteroidota</taxon>
        <taxon>Bacteroidia</taxon>
        <taxon>Bacteroidales</taxon>
        <taxon>Porphyromonadaceae</taxon>
        <taxon>Porphyromonas</taxon>
    </lineage>
</organism>
<dbReference type="GO" id="GO:0005524">
    <property type="term" value="F:ATP binding"/>
    <property type="evidence" value="ECO:0007669"/>
    <property type="project" value="UniProtKB-UniRule"/>
</dbReference>
<evidence type="ECO:0000313" key="14">
    <source>
        <dbReference type="EMBL" id="KXB76615.1"/>
    </source>
</evidence>
<accession>A0A134B9L1</accession>
<keyword evidence="11 13" id="KW-0443">Lipid metabolism</keyword>
<dbReference type="UniPathway" id="UPA00359">
    <property type="reaction ID" value="UER00482"/>
</dbReference>
<keyword evidence="7 13" id="KW-0808">Transferase</keyword>
<evidence type="ECO:0000256" key="3">
    <source>
        <dbReference type="ARBA" id="ARBA00012071"/>
    </source>
</evidence>
<dbReference type="PANTHER" id="PTHR42724">
    <property type="entry name" value="TETRAACYLDISACCHARIDE 4'-KINASE"/>
    <property type="match status" value="1"/>
</dbReference>
<evidence type="ECO:0000256" key="5">
    <source>
        <dbReference type="ARBA" id="ARBA00022516"/>
    </source>
</evidence>
<evidence type="ECO:0000256" key="11">
    <source>
        <dbReference type="ARBA" id="ARBA00023098"/>
    </source>
</evidence>
<gene>
    <name evidence="13" type="primary">lpxK</name>
    <name evidence="14" type="ORF">HMPREF3185_00908</name>
</gene>
<keyword evidence="8 13" id="KW-0547">Nucleotide-binding</keyword>
<keyword evidence="15" id="KW-1185">Reference proteome</keyword>
<dbReference type="SUPFAM" id="SSF52540">
    <property type="entry name" value="P-loop containing nucleoside triphosphate hydrolases"/>
    <property type="match status" value="1"/>
</dbReference>
<evidence type="ECO:0000256" key="12">
    <source>
        <dbReference type="ARBA" id="ARBA00029757"/>
    </source>
</evidence>
<dbReference type="PANTHER" id="PTHR42724:SF1">
    <property type="entry name" value="TETRAACYLDISACCHARIDE 4'-KINASE, MITOCHONDRIAL-RELATED"/>
    <property type="match status" value="1"/>
</dbReference>
<dbReference type="NCBIfam" id="TIGR00682">
    <property type="entry name" value="lpxK"/>
    <property type="match status" value="1"/>
</dbReference>
<dbReference type="EC" id="2.7.1.130" evidence="3 13"/>
<evidence type="ECO:0000256" key="6">
    <source>
        <dbReference type="ARBA" id="ARBA00022556"/>
    </source>
</evidence>
<name>A0A134B9L1_9PORP</name>
<evidence type="ECO:0000256" key="10">
    <source>
        <dbReference type="ARBA" id="ARBA00022840"/>
    </source>
</evidence>
<comment type="function">
    <text evidence="1 13">Transfers the gamma-phosphate of ATP to the 4'-position of a tetraacyldisaccharide 1-phosphate intermediate (termed DS-1-P) to form tetraacyldisaccharide 1,4'-bis-phosphate (lipid IVA).</text>
</comment>
<dbReference type="GO" id="GO:0005886">
    <property type="term" value="C:plasma membrane"/>
    <property type="evidence" value="ECO:0007669"/>
    <property type="project" value="TreeGrafter"/>
</dbReference>
<evidence type="ECO:0000256" key="9">
    <source>
        <dbReference type="ARBA" id="ARBA00022777"/>
    </source>
</evidence>
<comment type="similarity">
    <text evidence="13">Belongs to the LpxK family.</text>
</comment>
<keyword evidence="6 13" id="KW-0441">Lipid A biosynthesis</keyword>
<evidence type="ECO:0000256" key="7">
    <source>
        <dbReference type="ARBA" id="ARBA00022679"/>
    </source>
</evidence>
<dbReference type="InterPro" id="IPR027417">
    <property type="entry name" value="P-loop_NTPase"/>
</dbReference>
<keyword evidence="9 13" id="KW-0418">Kinase</keyword>
<dbReference type="Proteomes" id="UP000070224">
    <property type="component" value="Unassembled WGS sequence"/>
</dbReference>
<feature type="binding site" evidence="13">
    <location>
        <begin position="48"/>
        <end position="55"/>
    </location>
    <ligand>
        <name>ATP</name>
        <dbReference type="ChEBI" id="CHEBI:30616"/>
    </ligand>
</feature>
<sequence>MKKSNNPLLYPLSWLYGLGVGLRNFLFNQGILKQQSYPIPLICVGNITVGGTGKTPHVELLISILRKQYRIAVISRGYKRKSRGLKEVTLTSTAAEVGDEPKQIKQKYPEVRFVVDGNRRRAMRYLLALPEEERPEVVLLDDGFQHRYVHPSFTILLIDAQRELHDDELLPLGGLREPATARYRADCIILTKCPHDMQPIKLRIMQRNLNLYAHQEIFFSRIHYQQPRAVRTLLGEAGSPLPKDALVIALSGIASPGLFFSYLEERYELIDQLVYPDHHQFRRKDFIAISERWQELCEQHSGRPVYIVCTEKDAVRFTDSLGELPEELVKQLYFLPIETQILYKPQEFREMICKAAKSLPPSLQGLR</sequence>
<comment type="caution">
    <text evidence="14">The sequence shown here is derived from an EMBL/GenBank/DDBJ whole genome shotgun (WGS) entry which is preliminary data.</text>
</comment>
<evidence type="ECO:0000256" key="13">
    <source>
        <dbReference type="HAMAP-Rule" id="MF_00409"/>
    </source>
</evidence>
<dbReference type="STRING" id="322095.HMPREF3185_00908"/>
<dbReference type="GO" id="GO:0009245">
    <property type="term" value="P:lipid A biosynthetic process"/>
    <property type="evidence" value="ECO:0007669"/>
    <property type="project" value="UniProtKB-UniRule"/>
</dbReference>
<keyword evidence="5 13" id="KW-0444">Lipid biosynthesis</keyword>
<evidence type="ECO:0000256" key="2">
    <source>
        <dbReference type="ARBA" id="ARBA00004870"/>
    </source>
</evidence>
<dbReference type="OrthoDB" id="9766423at2"/>
<evidence type="ECO:0000256" key="4">
    <source>
        <dbReference type="ARBA" id="ARBA00016436"/>
    </source>
</evidence>
<dbReference type="AlphaFoldDB" id="A0A134B9L1"/>
<dbReference type="PATRIC" id="fig|322095.3.peg.896"/>
<comment type="catalytic activity">
    <reaction evidence="13">
        <text>a lipid A disaccharide + ATP = a lipid IVA + ADP + H(+)</text>
        <dbReference type="Rhea" id="RHEA:67840"/>
        <dbReference type="ChEBI" id="CHEBI:15378"/>
        <dbReference type="ChEBI" id="CHEBI:30616"/>
        <dbReference type="ChEBI" id="CHEBI:176343"/>
        <dbReference type="ChEBI" id="CHEBI:176425"/>
        <dbReference type="ChEBI" id="CHEBI:456216"/>
        <dbReference type="EC" id="2.7.1.130"/>
    </reaction>
</comment>